<proteinExistence type="predicted"/>
<dbReference type="GO" id="GO:0005524">
    <property type="term" value="F:ATP binding"/>
    <property type="evidence" value="ECO:0007669"/>
    <property type="project" value="InterPro"/>
</dbReference>
<gene>
    <name evidence="3" type="ORF">NAS2_1358</name>
</gene>
<evidence type="ECO:0000313" key="4">
    <source>
        <dbReference type="Proteomes" id="UP000509448"/>
    </source>
</evidence>
<dbReference type="EMBL" id="AP018732">
    <property type="protein sequence ID" value="BBE42746.1"/>
    <property type="molecule type" value="Genomic_DNA"/>
</dbReference>
<dbReference type="Gene3D" id="1.10.8.60">
    <property type="match status" value="1"/>
</dbReference>
<dbReference type="GeneID" id="55585172"/>
<dbReference type="Gene3D" id="1.10.10.10">
    <property type="entry name" value="Winged helix-like DNA-binding domain superfamily/Winged helix DNA-binding domain"/>
    <property type="match status" value="1"/>
</dbReference>
<dbReference type="SUPFAM" id="SSF46785">
    <property type="entry name" value="Winged helix' DNA-binding domain"/>
    <property type="match status" value="1"/>
</dbReference>
<sequence length="256" mass="29342">MGNEVTFNWGGDDRLNFAFLLEALNDWAENDVVLVLDEAQELVKLRGADLLGPLAYSYDHLNRLKIILSGSEMGLLYRFLKIDDPDSPLFGRFLGRIELLPFNRENAVEFLSTGFKELKLPEIDYDKVYEELGGIPGWLTYFGYTYYETRDLQGSLESTLERARSLIAREFSNFLRGREITRQRYYAVMKQIARNGCSRWSWIKTALEAQAGTAISDSEIHGYLKALMESSWLTKDEGGIVRQKLSSEECFQVAKT</sequence>
<dbReference type="RefSeq" id="WP_232085481.1">
    <property type="nucleotide sequence ID" value="NZ_AP018732.1"/>
</dbReference>
<dbReference type="InterPro" id="IPR048907">
    <property type="entry name" value="WHD_MCM_arc"/>
</dbReference>
<dbReference type="InterPro" id="IPR036390">
    <property type="entry name" value="WH_DNA-bd_sf"/>
</dbReference>
<dbReference type="PANTHER" id="PTHR34301:SF8">
    <property type="entry name" value="ATPASE DOMAIN-CONTAINING PROTEIN"/>
    <property type="match status" value="1"/>
</dbReference>
<dbReference type="KEGG" id="ccai:NAS2_1358"/>
<feature type="domain" description="MCM C-terminal" evidence="2">
    <location>
        <begin position="179"/>
        <end position="237"/>
    </location>
</feature>
<keyword evidence="4" id="KW-1185">Reference proteome</keyword>
<dbReference type="InterPro" id="IPR011579">
    <property type="entry name" value="ATPase_dom"/>
</dbReference>
<evidence type="ECO:0000313" key="3">
    <source>
        <dbReference type="EMBL" id="BBE42746.1"/>
    </source>
</evidence>
<dbReference type="InterPro" id="IPR027417">
    <property type="entry name" value="P-loop_NTPase"/>
</dbReference>
<organism evidence="3 4">
    <name type="scientific">Conexivisphaera calida</name>
    <dbReference type="NCBI Taxonomy" id="1874277"/>
    <lineage>
        <taxon>Archaea</taxon>
        <taxon>Nitrososphaerota</taxon>
        <taxon>Conexivisphaeria</taxon>
        <taxon>Conexivisphaerales</taxon>
        <taxon>Conexivisphaeraceae</taxon>
        <taxon>Conexivisphaera</taxon>
    </lineage>
</organism>
<evidence type="ECO:0000259" key="2">
    <source>
        <dbReference type="Pfam" id="PF21100"/>
    </source>
</evidence>
<name>A0A4P2VDN8_9ARCH</name>
<dbReference type="InterPro" id="IPR036388">
    <property type="entry name" value="WH-like_DNA-bd_sf"/>
</dbReference>
<dbReference type="PANTHER" id="PTHR34301">
    <property type="entry name" value="DNA-BINDING PROTEIN-RELATED"/>
    <property type="match status" value="1"/>
</dbReference>
<reference evidence="3 4" key="1">
    <citation type="journal article" date="2019" name="ISME J.">
        <title>Isolation and characterization of a thermophilic sulfur- and iron-reducing thaumarchaeote from a terrestrial acidic hot spring.</title>
        <authorList>
            <person name="Kato S."/>
            <person name="Itoh T."/>
            <person name="Yuki M."/>
            <person name="Nagamori M."/>
            <person name="Ohnishi M."/>
            <person name="Uematsu K."/>
            <person name="Suzuki K."/>
            <person name="Takashina T."/>
            <person name="Ohkuma M."/>
        </authorList>
    </citation>
    <scope>NUCLEOTIDE SEQUENCE [LARGE SCALE GENOMIC DNA]</scope>
    <source>
        <strain evidence="3 4">NAS-02</strain>
    </source>
</reference>
<dbReference type="Pfam" id="PF01637">
    <property type="entry name" value="ATPase_2"/>
    <property type="match status" value="1"/>
</dbReference>
<dbReference type="Gene3D" id="3.40.50.300">
    <property type="entry name" value="P-loop containing nucleotide triphosphate hydrolases"/>
    <property type="match status" value="1"/>
</dbReference>
<dbReference type="Pfam" id="PF21100">
    <property type="entry name" value="WHD_MCM"/>
    <property type="match status" value="1"/>
</dbReference>
<protein>
    <submittedName>
        <fullName evidence="3">Uncharacterized protein</fullName>
    </submittedName>
</protein>
<dbReference type="AlphaFoldDB" id="A0A4P2VDN8"/>
<dbReference type="SUPFAM" id="SSF52540">
    <property type="entry name" value="P-loop containing nucleoside triphosphate hydrolases"/>
    <property type="match status" value="1"/>
</dbReference>
<dbReference type="Proteomes" id="UP000509448">
    <property type="component" value="Chromosome"/>
</dbReference>
<evidence type="ECO:0000259" key="1">
    <source>
        <dbReference type="Pfam" id="PF01637"/>
    </source>
</evidence>
<accession>A0A4P2VDN8</accession>
<feature type="domain" description="ATPase" evidence="1">
    <location>
        <begin position="18"/>
        <end position="141"/>
    </location>
</feature>